<comment type="caution">
    <text evidence="7">The sequence shown here is derived from an EMBL/GenBank/DDBJ whole genome shotgun (WGS) entry which is preliminary data.</text>
</comment>
<dbReference type="GO" id="GO:0005737">
    <property type="term" value="C:cytoplasm"/>
    <property type="evidence" value="ECO:0007669"/>
    <property type="project" value="TreeGrafter"/>
</dbReference>
<dbReference type="SUPFAM" id="SSF56801">
    <property type="entry name" value="Acetyl-CoA synthetase-like"/>
    <property type="match status" value="1"/>
</dbReference>
<dbReference type="CDD" id="cd05930">
    <property type="entry name" value="A_NRPS"/>
    <property type="match status" value="1"/>
</dbReference>
<dbReference type="SUPFAM" id="SSF52777">
    <property type="entry name" value="CoA-dependent acyltransferases"/>
    <property type="match status" value="1"/>
</dbReference>
<organism evidence="7 8">
    <name type="scientific">Streptomyces piniterrae</name>
    <dbReference type="NCBI Taxonomy" id="2571125"/>
    <lineage>
        <taxon>Bacteria</taxon>
        <taxon>Bacillati</taxon>
        <taxon>Actinomycetota</taxon>
        <taxon>Actinomycetes</taxon>
        <taxon>Kitasatosporales</taxon>
        <taxon>Streptomycetaceae</taxon>
        <taxon>Streptomyces</taxon>
    </lineage>
</organism>
<feature type="domain" description="AMP-binding enzyme C-terminal" evidence="6">
    <location>
        <begin position="812"/>
        <end position="886"/>
    </location>
</feature>
<keyword evidence="2" id="KW-0596">Phosphopantetheine</keyword>
<dbReference type="OrthoDB" id="2472181at2"/>
<dbReference type="InterPro" id="IPR020845">
    <property type="entry name" value="AMP-binding_CS"/>
</dbReference>
<feature type="compositionally biased region" description="Low complexity" evidence="4">
    <location>
        <begin position="891"/>
        <end position="908"/>
    </location>
</feature>
<evidence type="ECO:0000259" key="6">
    <source>
        <dbReference type="Pfam" id="PF13193"/>
    </source>
</evidence>
<evidence type="ECO:0000256" key="3">
    <source>
        <dbReference type="ARBA" id="ARBA00022553"/>
    </source>
</evidence>
<dbReference type="GO" id="GO:0044550">
    <property type="term" value="P:secondary metabolite biosynthetic process"/>
    <property type="evidence" value="ECO:0007669"/>
    <property type="project" value="TreeGrafter"/>
</dbReference>
<proteinExistence type="predicted"/>
<dbReference type="EMBL" id="SUMB01000013">
    <property type="protein sequence ID" value="TJZ44119.1"/>
    <property type="molecule type" value="Genomic_DNA"/>
</dbReference>
<dbReference type="PANTHER" id="PTHR45527">
    <property type="entry name" value="NONRIBOSOMAL PEPTIDE SYNTHETASE"/>
    <property type="match status" value="1"/>
</dbReference>
<evidence type="ECO:0000313" key="7">
    <source>
        <dbReference type="EMBL" id="TJZ44119.1"/>
    </source>
</evidence>
<dbReference type="AlphaFoldDB" id="A0A4U0MT71"/>
<dbReference type="NCBIfam" id="TIGR01733">
    <property type="entry name" value="AA-adenyl-dom"/>
    <property type="match status" value="1"/>
</dbReference>
<dbReference type="PANTHER" id="PTHR45527:SF1">
    <property type="entry name" value="FATTY ACID SYNTHASE"/>
    <property type="match status" value="1"/>
</dbReference>
<dbReference type="InterPro" id="IPR010071">
    <property type="entry name" value="AA_adenyl_dom"/>
</dbReference>
<feature type="compositionally biased region" description="Low complexity" evidence="4">
    <location>
        <begin position="36"/>
        <end position="51"/>
    </location>
</feature>
<dbReference type="FunFam" id="2.30.38.10:FF:000001">
    <property type="entry name" value="Non-ribosomal peptide synthetase PvdI"/>
    <property type="match status" value="1"/>
</dbReference>
<dbReference type="InterPro" id="IPR025110">
    <property type="entry name" value="AMP-bd_C"/>
</dbReference>
<dbReference type="RefSeq" id="WP_136743583.1">
    <property type="nucleotide sequence ID" value="NZ_SUMB01000013.1"/>
</dbReference>
<evidence type="ECO:0000313" key="8">
    <source>
        <dbReference type="Proteomes" id="UP000308697"/>
    </source>
</evidence>
<protein>
    <submittedName>
        <fullName evidence="7">Amino acid adenylation domain-containing protein</fullName>
    </submittedName>
</protein>
<feature type="region of interest" description="Disordered" evidence="4">
    <location>
        <begin position="36"/>
        <end position="56"/>
    </location>
</feature>
<dbReference type="Gene3D" id="3.40.50.980">
    <property type="match status" value="2"/>
</dbReference>
<feature type="region of interest" description="Disordered" evidence="4">
    <location>
        <begin position="884"/>
        <end position="919"/>
    </location>
</feature>
<evidence type="ECO:0000256" key="2">
    <source>
        <dbReference type="ARBA" id="ARBA00022450"/>
    </source>
</evidence>
<feature type="region of interest" description="Disordered" evidence="4">
    <location>
        <begin position="161"/>
        <end position="188"/>
    </location>
</feature>
<dbReference type="GO" id="GO:0043041">
    <property type="term" value="P:amino acid activation for nonribosomal peptide biosynthetic process"/>
    <property type="evidence" value="ECO:0007669"/>
    <property type="project" value="TreeGrafter"/>
</dbReference>
<dbReference type="Pfam" id="PF00501">
    <property type="entry name" value="AMP-binding"/>
    <property type="match status" value="1"/>
</dbReference>
<dbReference type="Gene3D" id="2.30.38.10">
    <property type="entry name" value="Luciferase, Domain 3"/>
    <property type="match status" value="1"/>
</dbReference>
<dbReference type="FunFam" id="3.40.50.980:FF:000001">
    <property type="entry name" value="Non-ribosomal peptide synthetase"/>
    <property type="match status" value="1"/>
</dbReference>
<dbReference type="InterPro" id="IPR000873">
    <property type="entry name" value="AMP-dep_synth/lig_dom"/>
</dbReference>
<reference evidence="7 8" key="1">
    <citation type="submission" date="2019-04" db="EMBL/GenBank/DDBJ databases">
        <title>Streptomyces piniterrae sp. nov., a heliquinomycin-producing actinomycete isolated from rhizosphere soil of Pinus yunnanensis.</title>
        <authorList>
            <person name="Zhuang X."/>
            <person name="Zhao J."/>
        </authorList>
    </citation>
    <scope>NUCLEOTIDE SEQUENCE [LARGE SCALE GENOMIC DNA]</scope>
    <source>
        <strain evidence="8">jys28</strain>
    </source>
</reference>
<dbReference type="PROSITE" id="PS00455">
    <property type="entry name" value="AMP_BINDING"/>
    <property type="match status" value="1"/>
</dbReference>
<keyword evidence="8" id="KW-1185">Reference proteome</keyword>
<evidence type="ECO:0000256" key="4">
    <source>
        <dbReference type="SAM" id="MobiDB-lite"/>
    </source>
</evidence>
<dbReference type="GO" id="GO:0031177">
    <property type="term" value="F:phosphopantetheine binding"/>
    <property type="evidence" value="ECO:0007669"/>
    <property type="project" value="TreeGrafter"/>
</dbReference>
<feature type="region of interest" description="Disordered" evidence="4">
    <location>
        <begin position="241"/>
        <end position="261"/>
    </location>
</feature>
<feature type="domain" description="AMP-dependent synthetase/ligase" evidence="5">
    <location>
        <begin position="409"/>
        <end position="754"/>
    </location>
</feature>
<evidence type="ECO:0000259" key="5">
    <source>
        <dbReference type="Pfam" id="PF00501"/>
    </source>
</evidence>
<gene>
    <name evidence="7" type="ORF">FCH28_31465</name>
</gene>
<dbReference type="Gene3D" id="3.30.300.30">
    <property type="match status" value="1"/>
</dbReference>
<dbReference type="Pfam" id="PF13193">
    <property type="entry name" value="AMP-binding_C"/>
    <property type="match status" value="1"/>
</dbReference>
<accession>A0A4U0MT71</accession>
<dbReference type="FunFam" id="3.40.50.12780:FF:000012">
    <property type="entry name" value="Non-ribosomal peptide synthetase"/>
    <property type="match status" value="1"/>
</dbReference>
<dbReference type="Gene3D" id="3.30.559.30">
    <property type="entry name" value="Nonribosomal peptide synthetase, condensation domain"/>
    <property type="match status" value="1"/>
</dbReference>
<keyword evidence="3" id="KW-0597">Phosphoprotein</keyword>
<evidence type="ECO:0000256" key="1">
    <source>
        <dbReference type="ARBA" id="ARBA00001957"/>
    </source>
</evidence>
<name>A0A4U0MT71_9ACTN</name>
<comment type="cofactor">
    <cofactor evidence="1">
        <name>pantetheine 4'-phosphate</name>
        <dbReference type="ChEBI" id="CHEBI:47942"/>
    </cofactor>
</comment>
<dbReference type="Proteomes" id="UP000308697">
    <property type="component" value="Unassembled WGS sequence"/>
</dbReference>
<sequence>MSSVQPAATPPARWAWRITGDRSASGLPPTLGRLAAAAGQAPHAGPGASGPVRTPEVGRIDLSHTADRSRELGAVALREAQTLDERGDALRICLVRLAEAEHALLVTAHRPMGQGELLPFVEGLLELTARQADGPGAGPGDDRLHRLLATLPDGWATAGNAARERRGPVPPLNLLADTPRRPERNHRAASVTRRISVAADFAAWCTARGFEPYEGLLAALTALLARYRDTPELTVAVDAPASAGPQAPTAPRGVRVRWTDSGTTDDLTAGLARALRAEDTGDTDRPDPAECPVLFTYAHHHGRELAAPGLHAVEFAVDSGWTDRDLGLSLQVHPDGWHLRLDHDPDAIDAHDARRLLDRLISLCARWPRERSLAELTALTDNERRQVLADWQGPEQDCPDACVHELIAAHARRTPERLAVVCGGRQLTYGELDARANRAARRLRELGAGPEAVVAVYADRSVEALTALLAVLKAGAGYVPLDPSYPEERIRYVVRDSGARLLLGAGRALAGLADLADVTTVALDGEDVLRHSAADPRPLARPSNLAYVIYTSGSTGDPKGVAVSHRSLVLSNAARAVGGPPPTVDLLTMPLCFDGAASGLYWTLVGGGTLLMPTDAEVRDPRAVAALAAAWPVSHIHSIPSYYTLLEESCGDDGLPELRFVSVGGEPLPPRLVAQHLFRHPDATLLNDYGPTEATVWAAAHPCTSADATAPLVPIGRPLPNYRLYVLDQGMRPVPPGLPGELCISGTGVARGYLGRPALTANAFLPDPYGPPGSRVYRTGDRARQRPDGRLEVLGRADDQVKVRGFRVELGEIESALLHHPAVAETAVRLRGGTGAERLVAFVVAADGRPLTAARLRSWLDARLPPYMRPDSYEFLPSLPRNHNGKIDTRALPGADAAPATGAAGEPPAEQRGGPAVHDLTAEQVDVLLRGLVEDPGRAVRAPRH</sequence>
<dbReference type="InterPro" id="IPR045851">
    <property type="entry name" value="AMP-bd_C_sf"/>
</dbReference>